<organism evidence="1 2">
    <name type="scientific">Leptolyngbya cf. ectocarpi LEGE 11479</name>
    <dbReference type="NCBI Taxonomy" id="1828722"/>
    <lineage>
        <taxon>Bacteria</taxon>
        <taxon>Bacillati</taxon>
        <taxon>Cyanobacteriota</taxon>
        <taxon>Cyanophyceae</taxon>
        <taxon>Leptolyngbyales</taxon>
        <taxon>Leptolyngbyaceae</taxon>
        <taxon>Leptolyngbya group</taxon>
        <taxon>Leptolyngbya</taxon>
    </lineage>
</organism>
<dbReference type="NCBIfam" id="NF033564">
    <property type="entry name" value="transpos_ISAs1"/>
    <property type="match status" value="1"/>
</dbReference>
<name>A0A928ZPN6_LEPEC</name>
<evidence type="ECO:0000313" key="1">
    <source>
        <dbReference type="EMBL" id="MBE9065395.1"/>
    </source>
</evidence>
<dbReference type="PANTHER" id="PTHR30298:SF0">
    <property type="entry name" value="PROTEIN YBFL-RELATED"/>
    <property type="match status" value="1"/>
</dbReference>
<dbReference type="PANTHER" id="PTHR30298">
    <property type="entry name" value="H REPEAT-ASSOCIATED PREDICTED TRANSPOSASE"/>
    <property type="match status" value="1"/>
</dbReference>
<proteinExistence type="predicted"/>
<gene>
    <name evidence="1" type="ORF">IQ260_01875</name>
</gene>
<comment type="caution">
    <text evidence="1">The sequence shown here is derived from an EMBL/GenBank/DDBJ whole genome shotgun (WGS) entry which is preliminary data.</text>
</comment>
<dbReference type="EMBL" id="JADEXP010000007">
    <property type="protein sequence ID" value="MBE9065395.1"/>
    <property type="molecule type" value="Genomic_DNA"/>
</dbReference>
<dbReference type="InterPro" id="IPR047647">
    <property type="entry name" value="ISAs1_transpos"/>
</dbReference>
<sequence length="161" mass="18713">MLADVKANFKAEQTVTNLDKGHGRIEKRTVSICRDLSHIRAWPGLKTLIRVDSKRSIIYDDMIVDTYETRYYITSLLEDATSLAKRIRGYWGVENKVHYVRDVTQGEDASRIRTTPLVGLFVQARNMALNLYREYGWTNMAQAKRCCEQSLDILMDVFRMK</sequence>
<evidence type="ECO:0000313" key="2">
    <source>
        <dbReference type="Proteomes" id="UP000615026"/>
    </source>
</evidence>
<dbReference type="Proteomes" id="UP000615026">
    <property type="component" value="Unassembled WGS sequence"/>
</dbReference>
<protein>
    <submittedName>
        <fullName evidence="1">ISAs1 family transposase</fullName>
    </submittedName>
</protein>
<accession>A0A928ZPN6</accession>
<keyword evidence="2" id="KW-1185">Reference proteome</keyword>
<reference evidence="1" key="1">
    <citation type="submission" date="2020-10" db="EMBL/GenBank/DDBJ databases">
        <authorList>
            <person name="Castelo-Branco R."/>
            <person name="Eusebio N."/>
            <person name="Adriana R."/>
            <person name="Vieira A."/>
            <person name="Brugerolle De Fraissinette N."/>
            <person name="Rezende De Castro R."/>
            <person name="Schneider M.P."/>
            <person name="Vasconcelos V."/>
            <person name="Leao P.N."/>
        </authorList>
    </citation>
    <scope>NUCLEOTIDE SEQUENCE</scope>
    <source>
        <strain evidence="1">LEGE 11479</strain>
    </source>
</reference>
<dbReference type="AlphaFoldDB" id="A0A928ZPN6"/>
<dbReference type="InterPro" id="IPR051698">
    <property type="entry name" value="Transposase_11-like"/>
</dbReference>